<dbReference type="Proteomes" id="UP000828390">
    <property type="component" value="Unassembled WGS sequence"/>
</dbReference>
<protein>
    <submittedName>
        <fullName evidence="2">Uncharacterized protein</fullName>
    </submittedName>
</protein>
<evidence type="ECO:0000256" key="1">
    <source>
        <dbReference type="SAM" id="MobiDB-lite"/>
    </source>
</evidence>
<keyword evidence="3" id="KW-1185">Reference proteome</keyword>
<feature type="compositionally biased region" description="Basic and acidic residues" evidence="1">
    <location>
        <begin position="39"/>
        <end position="48"/>
    </location>
</feature>
<reference evidence="2" key="2">
    <citation type="submission" date="2020-11" db="EMBL/GenBank/DDBJ databases">
        <authorList>
            <person name="McCartney M.A."/>
            <person name="Auch B."/>
            <person name="Kono T."/>
            <person name="Mallez S."/>
            <person name="Becker A."/>
            <person name="Gohl D.M."/>
            <person name="Silverstein K.A.T."/>
            <person name="Koren S."/>
            <person name="Bechman K.B."/>
            <person name="Herman A."/>
            <person name="Abrahante J.E."/>
            <person name="Garbe J."/>
        </authorList>
    </citation>
    <scope>NUCLEOTIDE SEQUENCE</scope>
    <source>
        <strain evidence="2">Duluth1</strain>
        <tissue evidence="2">Whole animal</tissue>
    </source>
</reference>
<feature type="compositionally biased region" description="Basic residues" evidence="1">
    <location>
        <begin position="70"/>
        <end position="84"/>
    </location>
</feature>
<feature type="region of interest" description="Disordered" evidence="1">
    <location>
        <begin position="39"/>
        <end position="109"/>
    </location>
</feature>
<evidence type="ECO:0000313" key="3">
    <source>
        <dbReference type="Proteomes" id="UP000828390"/>
    </source>
</evidence>
<gene>
    <name evidence="2" type="ORF">DPMN_191316</name>
</gene>
<organism evidence="2 3">
    <name type="scientific">Dreissena polymorpha</name>
    <name type="common">Zebra mussel</name>
    <name type="synonym">Mytilus polymorpha</name>
    <dbReference type="NCBI Taxonomy" id="45954"/>
    <lineage>
        <taxon>Eukaryota</taxon>
        <taxon>Metazoa</taxon>
        <taxon>Spiralia</taxon>
        <taxon>Lophotrochozoa</taxon>
        <taxon>Mollusca</taxon>
        <taxon>Bivalvia</taxon>
        <taxon>Autobranchia</taxon>
        <taxon>Heteroconchia</taxon>
        <taxon>Euheterodonta</taxon>
        <taxon>Imparidentia</taxon>
        <taxon>Neoheterodontei</taxon>
        <taxon>Myida</taxon>
        <taxon>Dreissenoidea</taxon>
        <taxon>Dreissenidae</taxon>
        <taxon>Dreissena</taxon>
    </lineage>
</organism>
<dbReference type="AlphaFoldDB" id="A0A9D3XZ59"/>
<comment type="caution">
    <text evidence="2">The sequence shown here is derived from an EMBL/GenBank/DDBJ whole genome shotgun (WGS) entry which is preliminary data.</text>
</comment>
<name>A0A9D3XZ59_DREPO</name>
<sequence>MKVNKEPEIKKQIHVQQFDPHIKLFDELKERIKSMEEKINSLSEERQRPPMVEETGNRCGQSYRGFRNNSKFRGRGGYRPRNNRFFRGNQTYEQRSSNPETGCQNNDKH</sequence>
<reference evidence="2" key="1">
    <citation type="journal article" date="2019" name="bioRxiv">
        <title>The Genome of the Zebra Mussel, Dreissena polymorpha: A Resource for Invasive Species Research.</title>
        <authorList>
            <person name="McCartney M.A."/>
            <person name="Auch B."/>
            <person name="Kono T."/>
            <person name="Mallez S."/>
            <person name="Zhang Y."/>
            <person name="Obille A."/>
            <person name="Becker A."/>
            <person name="Abrahante J.E."/>
            <person name="Garbe J."/>
            <person name="Badalamenti J.P."/>
            <person name="Herman A."/>
            <person name="Mangelson H."/>
            <person name="Liachko I."/>
            <person name="Sullivan S."/>
            <person name="Sone E.D."/>
            <person name="Koren S."/>
            <person name="Silverstein K.A.T."/>
            <person name="Beckman K.B."/>
            <person name="Gohl D.M."/>
        </authorList>
    </citation>
    <scope>NUCLEOTIDE SEQUENCE</scope>
    <source>
        <strain evidence="2">Duluth1</strain>
        <tissue evidence="2">Whole animal</tissue>
    </source>
</reference>
<proteinExistence type="predicted"/>
<accession>A0A9D3XZ59</accession>
<feature type="compositionally biased region" description="Polar residues" evidence="1">
    <location>
        <begin position="90"/>
        <end position="109"/>
    </location>
</feature>
<evidence type="ECO:0000313" key="2">
    <source>
        <dbReference type="EMBL" id="KAH3690629.1"/>
    </source>
</evidence>
<dbReference type="EMBL" id="JAIWYP010000058">
    <property type="protein sequence ID" value="KAH3690629.1"/>
    <property type="molecule type" value="Genomic_DNA"/>
</dbReference>